<evidence type="ECO:0000256" key="1">
    <source>
        <dbReference type="ARBA" id="ARBA00008857"/>
    </source>
</evidence>
<gene>
    <name evidence="6" type="ORF">GCM10017790_41920</name>
</gene>
<dbReference type="EMBL" id="BNAY01000004">
    <property type="protein sequence ID" value="GHH21178.1"/>
    <property type="molecule type" value="Genomic_DNA"/>
</dbReference>
<keyword evidence="7" id="KW-1185">Reference proteome</keyword>
<dbReference type="InterPro" id="IPR002104">
    <property type="entry name" value="Integrase_catalytic"/>
</dbReference>
<dbReference type="InterPro" id="IPR011010">
    <property type="entry name" value="DNA_brk_join_enz"/>
</dbReference>
<dbReference type="Pfam" id="PF26003">
    <property type="entry name" value="Integrase_N_phage"/>
    <property type="match status" value="1"/>
</dbReference>
<dbReference type="PANTHER" id="PTHR30349">
    <property type="entry name" value="PHAGE INTEGRASE-RELATED"/>
    <property type="match status" value="1"/>
</dbReference>
<evidence type="ECO:0000313" key="6">
    <source>
        <dbReference type="EMBL" id="GHH21178.1"/>
    </source>
</evidence>
<organism evidence="6 7">
    <name type="scientific">Amycolatopsis oliviviridis</name>
    <dbReference type="NCBI Taxonomy" id="1471590"/>
    <lineage>
        <taxon>Bacteria</taxon>
        <taxon>Bacillati</taxon>
        <taxon>Actinomycetota</taxon>
        <taxon>Actinomycetes</taxon>
        <taxon>Pseudonocardiales</taxon>
        <taxon>Pseudonocardiaceae</taxon>
        <taxon>Amycolatopsis</taxon>
    </lineage>
</organism>
<reference evidence="7" key="1">
    <citation type="journal article" date="2019" name="Int. J. Syst. Evol. Microbiol.">
        <title>The Global Catalogue of Microorganisms (GCM) 10K type strain sequencing project: providing services to taxonomists for standard genome sequencing and annotation.</title>
        <authorList>
            <consortium name="The Broad Institute Genomics Platform"/>
            <consortium name="The Broad Institute Genome Sequencing Center for Infectious Disease"/>
            <person name="Wu L."/>
            <person name="Ma J."/>
        </authorList>
    </citation>
    <scope>NUCLEOTIDE SEQUENCE [LARGE SCALE GENOMIC DNA]</scope>
    <source>
        <strain evidence="7">CGMCC 4.7683</strain>
    </source>
</reference>
<keyword evidence="2" id="KW-0238">DNA-binding</keyword>
<evidence type="ECO:0000256" key="2">
    <source>
        <dbReference type="ARBA" id="ARBA00023125"/>
    </source>
</evidence>
<name>A0ABQ3LNF1_9PSEU</name>
<protein>
    <submittedName>
        <fullName evidence="6">Prophage phiRv2 integrase</fullName>
    </submittedName>
</protein>
<dbReference type="PANTHER" id="PTHR30349:SF64">
    <property type="entry name" value="PROPHAGE INTEGRASE INTD-RELATED"/>
    <property type="match status" value="1"/>
</dbReference>
<dbReference type="InterPro" id="IPR010998">
    <property type="entry name" value="Integrase_recombinase_N"/>
</dbReference>
<dbReference type="PROSITE" id="PS51898">
    <property type="entry name" value="TYR_RECOMBINASE"/>
    <property type="match status" value="1"/>
</dbReference>
<dbReference type="Proteomes" id="UP000635387">
    <property type="component" value="Unassembled WGS sequence"/>
</dbReference>
<evidence type="ECO:0000259" key="5">
    <source>
        <dbReference type="PROSITE" id="PS51898"/>
    </source>
</evidence>
<evidence type="ECO:0000313" key="7">
    <source>
        <dbReference type="Proteomes" id="UP000635387"/>
    </source>
</evidence>
<feature type="region of interest" description="Disordered" evidence="4">
    <location>
        <begin position="234"/>
        <end position="254"/>
    </location>
</feature>
<keyword evidence="3" id="KW-0233">DNA recombination</keyword>
<sequence>MAKKRRRFGSVRKLPSGRFQASFLGPNGVRQYAPDTFRTRTDADRWLVGVEADINKGAWLDDKLGRETFGNYAGAYLRDSPNIGDRWEETCRRNMRLHMTELLDLPLIAITPPVVRSWYAKALLGEGGKTSIGQSYRFLRAVMNSAKRDGAIMINPCQIPGAGTDKAKERGIATPGQIVDLVEAITPRYQAAVLLAAWCGLRRGEVCGLRTADVDLVDGVVWVRKNRVELLESPKKYDKDPKTDAGRRPVSVPPHVMPYLRDHMKEWAGRDRFFIGKDGQPMRGNAVYQAFVRARVKVGVDVSYHDLRHTGQTLAASAGATLADLKKRLGHASAAASLRYLHAVEGRDREVADQLSKLAAHGNAAKLPKTIIVKH</sequence>
<proteinExistence type="inferred from homology"/>
<dbReference type="Gene3D" id="1.10.150.130">
    <property type="match status" value="1"/>
</dbReference>
<dbReference type="InterPro" id="IPR013762">
    <property type="entry name" value="Integrase-like_cat_sf"/>
</dbReference>
<evidence type="ECO:0000256" key="4">
    <source>
        <dbReference type="SAM" id="MobiDB-lite"/>
    </source>
</evidence>
<feature type="domain" description="Tyr recombinase" evidence="5">
    <location>
        <begin position="168"/>
        <end position="353"/>
    </location>
</feature>
<dbReference type="CDD" id="cd01189">
    <property type="entry name" value="INT_ICEBs1_C_like"/>
    <property type="match status" value="1"/>
</dbReference>
<dbReference type="Gene3D" id="1.10.443.10">
    <property type="entry name" value="Intergrase catalytic core"/>
    <property type="match status" value="1"/>
</dbReference>
<accession>A0ABQ3LNF1</accession>
<dbReference type="InterPro" id="IPR050090">
    <property type="entry name" value="Tyrosine_recombinase_XerCD"/>
</dbReference>
<dbReference type="InterPro" id="IPR058717">
    <property type="entry name" value="Phage_L5_Integrase_N"/>
</dbReference>
<comment type="caution">
    <text evidence="6">The sequence shown here is derived from an EMBL/GenBank/DDBJ whole genome shotgun (WGS) entry which is preliminary data.</text>
</comment>
<dbReference type="RefSeq" id="WP_191256133.1">
    <property type="nucleotide sequence ID" value="NZ_BNAY01000004.1"/>
</dbReference>
<dbReference type="SUPFAM" id="SSF56349">
    <property type="entry name" value="DNA breaking-rejoining enzymes"/>
    <property type="match status" value="1"/>
</dbReference>
<evidence type="ECO:0000256" key="3">
    <source>
        <dbReference type="ARBA" id="ARBA00023172"/>
    </source>
</evidence>
<dbReference type="Pfam" id="PF00589">
    <property type="entry name" value="Phage_integrase"/>
    <property type="match status" value="1"/>
</dbReference>
<feature type="compositionally biased region" description="Basic and acidic residues" evidence="4">
    <location>
        <begin position="234"/>
        <end position="247"/>
    </location>
</feature>
<comment type="similarity">
    <text evidence="1">Belongs to the 'phage' integrase family.</text>
</comment>